<dbReference type="FunFam" id="3.30.980.10:FF:000004">
    <property type="entry name" value="Alanine--tRNA ligase, cytoplasmic"/>
    <property type="match status" value="1"/>
</dbReference>
<dbReference type="GO" id="GO:0008270">
    <property type="term" value="F:zinc ion binding"/>
    <property type="evidence" value="ECO:0007669"/>
    <property type="project" value="UniProtKB-UniRule"/>
</dbReference>
<dbReference type="SUPFAM" id="SSF50447">
    <property type="entry name" value="Translation proteins"/>
    <property type="match status" value="1"/>
</dbReference>
<dbReference type="Pfam" id="PF07973">
    <property type="entry name" value="tRNA_SAD"/>
    <property type="match status" value="1"/>
</dbReference>
<dbReference type="SUPFAM" id="SSF55681">
    <property type="entry name" value="Class II aaRS and biotin synthetases"/>
    <property type="match status" value="1"/>
</dbReference>
<evidence type="ECO:0000256" key="11">
    <source>
        <dbReference type="ARBA" id="ARBA00023146"/>
    </source>
</evidence>
<evidence type="ECO:0000256" key="10">
    <source>
        <dbReference type="ARBA" id="ARBA00022917"/>
    </source>
</evidence>
<dbReference type="InterPro" id="IPR018164">
    <property type="entry name" value="Ala-tRNA-synth_IIc_N"/>
</dbReference>
<evidence type="ECO:0000256" key="3">
    <source>
        <dbReference type="ARBA" id="ARBA00022555"/>
    </source>
</evidence>
<dbReference type="FunFam" id="3.30.54.20:FF:000001">
    <property type="entry name" value="Alanine--tRNA ligase"/>
    <property type="match status" value="1"/>
</dbReference>
<keyword evidence="11 12" id="KW-0030">Aminoacyl-tRNA synthetase</keyword>
<proteinExistence type="inferred from homology"/>
<dbReference type="InterPro" id="IPR002318">
    <property type="entry name" value="Ala-tRNA-lgiase_IIc"/>
</dbReference>
<keyword evidence="4 12" id="KW-0436">Ligase</keyword>
<dbReference type="InterPro" id="IPR023033">
    <property type="entry name" value="Ala_tRNA_ligase_euk/bac"/>
</dbReference>
<keyword evidence="8 12" id="KW-0067">ATP-binding</keyword>
<dbReference type="GO" id="GO:0004813">
    <property type="term" value="F:alanine-tRNA ligase activity"/>
    <property type="evidence" value="ECO:0007669"/>
    <property type="project" value="UniProtKB-UniRule"/>
</dbReference>
<dbReference type="PANTHER" id="PTHR11777">
    <property type="entry name" value="ALANYL-TRNA SYNTHETASE"/>
    <property type="match status" value="1"/>
</dbReference>
<keyword evidence="5 12" id="KW-0479">Metal-binding</keyword>
<evidence type="ECO:0000256" key="1">
    <source>
        <dbReference type="ARBA" id="ARBA00004496"/>
    </source>
</evidence>
<dbReference type="FunFam" id="2.40.30.130:FF:000001">
    <property type="entry name" value="Alanine--tRNA ligase"/>
    <property type="match status" value="1"/>
</dbReference>
<dbReference type="Pfam" id="PF02272">
    <property type="entry name" value="DHHA1"/>
    <property type="match status" value="1"/>
</dbReference>
<feature type="binding site" evidence="12">
    <location>
        <position position="680"/>
    </location>
    <ligand>
        <name>Zn(2+)</name>
        <dbReference type="ChEBI" id="CHEBI:29105"/>
    </ligand>
</feature>
<dbReference type="Proteomes" id="UP000295238">
    <property type="component" value="Unassembled WGS sequence"/>
</dbReference>
<keyword evidence="7 12" id="KW-0862">Zinc</keyword>
<name>A0A4R5UIK0_9HYPH</name>
<dbReference type="SMART" id="SM00863">
    <property type="entry name" value="tRNA_SAD"/>
    <property type="match status" value="1"/>
</dbReference>
<dbReference type="Gene3D" id="6.10.250.550">
    <property type="match status" value="1"/>
</dbReference>
<dbReference type="GO" id="GO:0002161">
    <property type="term" value="F:aminoacyl-tRNA deacylase activity"/>
    <property type="evidence" value="ECO:0007669"/>
    <property type="project" value="TreeGrafter"/>
</dbReference>
<dbReference type="SUPFAM" id="SSF101353">
    <property type="entry name" value="Putative anticodon-binding domain of alanyl-tRNA synthetase (AlaRS)"/>
    <property type="match status" value="1"/>
</dbReference>
<dbReference type="Gene3D" id="3.10.310.40">
    <property type="match status" value="1"/>
</dbReference>
<evidence type="ECO:0000256" key="9">
    <source>
        <dbReference type="ARBA" id="ARBA00022884"/>
    </source>
</evidence>
<dbReference type="HAMAP" id="MF_00036_B">
    <property type="entry name" value="Ala_tRNA_synth_B"/>
    <property type="match status" value="1"/>
</dbReference>
<dbReference type="PRINTS" id="PR00980">
    <property type="entry name" value="TRNASYNTHALA"/>
</dbReference>
<comment type="catalytic activity">
    <reaction evidence="12">
        <text>tRNA(Ala) + L-alanine + ATP = L-alanyl-tRNA(Ala) + AMP + diphosphate</text>
        <dbReference type="Rhea" id="RHEA:12540"/>
        <dbReference type="Rhea" id="RHEA-COMP:9657"/>
        <dbReference type="Rhea" id="RHEA-COMP:9923"/>
        <dbReference type="ChEBI" id="CHEBI:30616"/>
        <dbReference type="ChEBI" id="CHEBI:33019"/>
        <dbReference type="ChEBI" id="CHEBI:57972"/>
        <dbReference type="ChEBI" id="CHEBI:78442"/>
        <dbReference type="ChEBI" id="CHEBI:78497"/>
        <dbReference type="ChEBI" id="CHEBI:456215"/>
        <dbReference type="EC" id="6.1.1.7"/>
    </reaction>
</comment>
<sequence>MSGVNEIRSTFLDYFRKNGHEVVSSSPLVPRNDPTLMFTNAGMVQFKNVFTGLEKRPYSTAATAQKCVRAGGKHNDLDNVGYTARHHTFFEMLGNFSFGDYFKENAIELAWNLITKEFGIDAKRLLVTVYHTDDEAFGLWKKIAGLTDDRIIRIATSDNFWAMGDTGPCGPCSEIFYDHGDHIWGGPPGSPEEDGDRFIEIWNLVFMQYEQVTKEERVDLPRPSIDTGMGLERVAALLQGKHDNYDIDLFRALISASEDATGIKADGERRASHRVIADHLRSSAFLIADGVLPSNEGRGYVLRRIMRRAMRHAELLGAREPLMWKLLPTLVQQMGRAYPELVRAEALISETLRLEENRFRKTLERGLSLLSDATTTLGKGDMLDGETAFKLYDTYGFPLDLTQDALRAREIGVDISGFTDAMERQKAEARSHWAGSGDKATETIWFELKDKFGATEFLGYDTETAEGVVQAIVRDGKAVEAAAAGEHVQIVVNQTPFYGESGGQMGDTGLISTDYSKLQVADTQKKGEGVFVHSAVVTEGTLKQGDAVQLAVDHQRRSRLRSNHSATHLLHEALREVLGSHVAQKGSLVAPERLRFDVSHPKPMSAEELQVVEDMANAIILQNAPVTTRLMSVDDAIAEGAMALFGEKYGDEVRVVSMGTGIEGQKTGKPYSIELCGGTHVHATGDIGLVRILGESAVGAGVRRVEAVTGDAARTYLAEQDERIKALAGALKVQPADVVARVESLVDERRKLEKELADAKRRLAMGGGRQGGSAEDVKEIAGLKFLGKALQGIDAKDLKSLADEGKASIGSGVVTLIGVSEDGKASAVVAVTDDLVGRFSAVDLVRVASAALGGKGGGGRPDMAQAGGPDGAKAGEALDAVAAALGA</sequence>
<evidence type="ECO:0000256" key="8">
    <source>
        <dbReference type="ARBA" id="ARBA00022840"/>
    </source>
</evidence>
<dbReference type="EMBL" id="SMTL01000002">
    <property type="protein sequence ID" value="TDK36658.1"/>
    <property type="molecule type" value="Genomic_DNA"/>
</dbReference>
<dbReference type="Pfam" id="PF01411">
    <property type="entry name" value="tRNA-synt_2c"/>
    <property type="match status" value="1"/>
</dbReference>
<dbReference type="InterPro" id="IPR003156">
    <property type="entry name" value="DHHA1_dom"/>
</dbReference>
<dbReference type="Gene3D" id="3.30.930.10">
    <property type="entry name" value="Bira Bifunctional Protein, Domain 2"/>
    <property type="match status" value="1"/>
</dbReference>
<keyword evidence="9 12" id="KW-0694">RNA-binding</keyword>
<evidence type="ECO:0000256" key="5">
    <source>
        <dbReference type="ARBA" id="ARBA00022723"/>
    </source>
</evidence>
<dbReference type="SUPFAM" id="SSF55186">
    <property type="entry name" value="ThrRS/AlaRS common domain"/>
    <property type="match status" value="1"/>
</dbReference>
<dbReference type="InterPro" id="IPR045864">
    <property type="entry name" value="aa-tRNA-synth_II/BPL/LPL"/>
</dbReference>
<dbReference type="InterPro" id="IPR012947">
    <property type="entry name" value="tRNA_SAD"/>
</dbReference>
<dbReference type="InterPro" id="IPR050058">
    <property type="entry name" value="Ala-tRNA_ligase"/>
</dbReference>
<dbReference type="Gene3D" id="3.30.980.10">
    <property type="entry name" value="Threonyl-trna Synthetase, Chain A, domain 2"/>
    <property type="match status" value="1"/>
</dbReference>
<dbReference type="Gene3D" id="2.40.30.130">
    <property type="match status" value="1"/>
</dbReference>
<protein>
    <recommendedName>
        <fullName evidence="12">Alanine--tRNA ligase</fullName>
        <ecNumber evidence="12">6.1.1.7</ecNumber>
    </recommendedName>
    <alternativeName>
        <fullName evidence="12">Alanyl-tRNA synthetase</fullName>
        <shortName evidence="12">AlaRS</shortName>
    </alternativeName>
</protein>
<comment type="similarity">
    <text evidence="2 12">Belongs to the class-II aminoacyl-tRNA synthetase family.</text>
</comment>
<dbReference type="PANTHER" id="PTHR11777:SF9">
    <property type="entry name" value="ALANINE--TRNA LIGASE, CYTOPLASMIC"/>
    <property type="match status" value="1"/>
</dbReference>
<dbReference type="GO" id="GO:0000049">
    <property type="term" value="F:tRNA binding"/>
    <property type="evidence" value="ECO:0007669"/>
    <property type="project" value="UniProtKB-KW"/>
</dbReference>
<dbReference type="EC" id="6.1.1.7" evidence="12"/>
<dbReference type="InterPro" id="IPR018163">
    <property type="entry name" value="Thr/Ala-tRNA-synth_IIc_edit"/>
</dbReference>
<keyword evidence="12" id="KW-0963">Cytoplasm</keyword>
<dbReference type="GO" id="GO:0045892">
    <property type="term" value="P:negative regulation of DNA-templated transcription"/>
    <property type="evidence" value="ECO:0007669"/>
    <property type="project" value="TreeGrafter"/>
</dbReference>
<comment type="subcellular location">
    <subcellularLocation>
        <location evidence="1 12">Cytoplasm</location>
    </subcellularLocation>
</comment>
<keyword evidence="10 12" id="KW-0648">Protein biosynthesis</keyword>
<dbReference type="OrthoDB" id="9803884at2"/>
<dbReference type="InterPro" id="IPR018162">
    <property type="entry name" value="Ala-tRNA-ligase_IIc_anticod-bd"/>
</dbReference>
<feature type="binding site" evidence="12">
    <location>
        <position position="564"/>
    </location>
    <ligand>
        <name>Zn(2+)</name>
        <dbReference type="ChEBI" id="CHEBI:29105"/>
    </ligand>
</feature>
<dbReference type="AlphaFoldDB" id="A0A4R5UIK0"/>
<evidence type="ECO:0000256" key="2">
    <source>
        <dbReference type="ARBA" id="ARBA00008226"/>
    </source>
</evidence>
<dbReference type="PROSITE" id="PS50860">
    <property type="entry name" value="AA_TRNA_LIGASE_II_ALA"/>
    <property type="match status" value="1"/>
</dbReference>
<dbReference type="NCBIfam" id="TIGR00344">
    <property type="entry name" value="alaS"/>
    <property type="match status" value="1"/>
</dbReference>
<gene>
    <name evidence="12 14" type="primary">alaS</name>
    <name evidence="14" type="ORF">E2F50_06950</name>
</gene>
<evidence type="ECO:0000313" key="15">
    <source>
        <dbReference type="Proteomes" id="UP000295238"/>
    </source>
</evidence>
<dbReference type="RefSeq" id="WP_133315368.1">
    <property type="nucleotide sequence ID" value="NZ_SMTL01000002.1"/>
</dbReference>
<dbReference type="FunFam" id="3.30.930.10:FF:000004">
    <property type="entry name" value="Alanine--tRNA ligase"/>
    <property type="match status" value="1"/>
</dbReference>
<accession>A0A4R5UIK0</accession>
<keyword evidence="3 12" id="KW-0820">tRNA-binding</keyword>
<evidence type="ECO:0000256" key="6">
    <source>
        <dbReference type="ARBA" id="ARBA00022741"/>
    </source>
</evidence>
<dbReference type="GO" id="GO:0005524">
    <property type="term" value="F:ATP binding"/>
    <property type="evidence" value="ECO:0007669"/>
    <property type="project" value="UniProtKB-UniRule"/>
</dbReference>
<reference evidence="14 15" key="1">
    <citation type="submission" date="2019-03" db="EMBL/GenBank/DDBJ databases">
        <title>Rhizobium sp. nov., an bacterium isolated from biocrust in Mu Us Desert.</title>
        <authorList>
            <person name="Lixiong L."/>
        </authorList>
    </citation>
    <scope>NUCLEOTIDE SEQUENCE [LARGE SCALE GENOMIC DNA]</scope>
    <source>
        <strain evidence="14 15">SPY-1</strain>
    </source>
</reference>
<dbReference type="GO" id="GO:0005829">
    <property type="term" value="C:cytosol"/>
    <property type="evidence" value="ECO:0007669"/>
    <property type="project" value="TreeGrafter"/>
</dbReference>
<comment type="cofactor">
    <cofactor evidence="12">
        <name>Zn(2+)</name>
        <dbReference type="ChEBI" id="CHEBI:29105"/>
    </cofactor>
    <text evidence="12">Binds 1 zinc ion per subunit.</text>
</comment>
<dbReference type="Gene3D" id="3.30.54.20">
    <property type="match status" value="1"/>
</dbReference>
<comment type="domain">
    <text evidence="12">Consists of three domains; the N-terminal catalytic domain, the editing domain and the C-terminal C-Ala domain. The editing domain removes incorrectly charged amino acids, while the C-Ala domain, along with tRNA(Ala), serves as a bridge to cooperatively bring together the editing and aminoacylation centers thus stimulating deacylation of misacylated tRNAs.</text>
</comment>
<feature type="binding site" evidence="12">
    <location>
        <position position="676"/>
    </location>
    <ligand>
        <name>Zn(2+)</name>
        <dbReference type="ChEBI" id="CHEBI:29105"/>
    </ligand>
</feature>
<feature type="domain" description="Alanyl-transfer RNA synthetases family profile" evidence="13">
    <location>
        <begin position="2"/>
        <end position="719"/>
    </location>
</feature>
<dbReference type="FunFam" id="3.10.310.40:FF:000001">
    <property type="entry name" value="Alanine--tRNA ligase"/>
    <property type="match status" value="1"/>
</dbReference>
<evidence type="ECO:0000256" key="7">
    <source>
        <dbReference type="ARBA" id="ARBA00022833"/>
    </source>
</evidence>
<organism evidence="14 15">
    <name type="scientific">Rhizobium deserti</name>
    <dbReference type="NCBI Taxonomy" id="2547961"/>
    <lineage>
        <taxon>Bacteria</taxon>
        <taxon>Pseudomonadati</taxon>
        <taxon>Pseudomonadota</taxon>
        <taxon>Alphaproteobacteria</taxon>
        <taxon>Hyphomicrobiales</taxon>
        <taxon>Rhizobiaceae</taxon>
        <taxon>Rhizobium/Agrobacterium group</taxon>
        <taxon>Rhizobium</taxon>
    </lineage>
</organism>
<feature type="binding site" evidence="12">
    <location>
        <position position="568"/>
    </location>
    <ligand>
        <name>Zn(2+)</name>
        <dbReference type="ChEBI" id="CHEBI:29105"/>
    </ligand>
</feature>
<comment type="caution">
    <text evidence="14">The sequence shown here is derived from an EMBL/GenBank/DDBJ whole genome shotgun (WGS) entry which is preliminary data.</text>
</comment>
<dbReference type="InterPro" id="IPR009000">
    <property type="entry name" value="Transl_B-barrel_sf"/>
</dbReference>
<keyword evidence="15" id="KW-1185">Reference proteome</keyword>
<evidence type="ECO:0000313" key="14">
    <source>
        <dbReference type="EMBL" id="TDK36658.1"/>
    </source>
</evidence>
<evidence type="ECO:0000256" key="12">
    <source>
        <dbReference type="HAMAP-Rule" id="MF_00036"/>
    </source>
</evidence>
<dbReference type="CDD" id="cd00673">
    <property type="entry name" value="AlaRS_core"/>
    <property type="match status" value="1"/>
</dbReference>
<evidence type="ECO:0000256" key="4">
    <source>
        <dbReference type="ARBA" id="ARBA00022598"/>
    </source>
</evidence>
<comment type="function">
    <text evidence="12">Catalyzes the attachment of alanine to tRNA(Ala) in a two-step reaction: alanine is first activated by ATP to form Ala-AMP and then transferred to the acceptor end of tRNA(Ala). Also edits incorrectly charged Ser-tRNA(Ala) and Gly-tRNA(Ala) via its editing domain.</text>
</comment>
<keyword evidence="6 12" id="KW-0547">Nucleotide-binding</keyword>
<evidence type="ECO:0000259" key="13">
    <source>
        <dbReference type="PROSITE" id="PS50860"/>
    </source>
</evidence>
<dbReference type="GO" id="GO:0006419">
    <property type="term" value="P:alanyl-tRNA aminoacylation"/>
    <property type="evidence" value="ECO:0007669"/>
    <property type="project" value="UniProtKB-UniRule"/>
</dbReference>
<dbReference type="InterPro" id="IPR018165">
    <property type="entry name" value="Ala-tRNA-synth_IIc_core"/>
</dbReference>